<dbReference type="InterPro" id="IPR038718">
    <property type="entry name" value="SNF2-like_sf"/>
</dbReference>
<dbReference type="HOGENOM" id="CLU_000315_2_8_1"/>
<protein>
    <recommendedName>
        <fullName evidence="9">P-loop containing nucleoside triphosphate hydrolase protein</fullName>
    </recommendedName>
</protein>
<feature type="region of interest" description="Disordered" evidence="4">
    <location>
        <begin position="698"/>
        <end position="728"/>
    </location>
</feature>
<dbReference type="GO" id="GO:0005524">
    <property type="term" value="F:ATP binding"/>
    <property type="evidence" value="ECO:0007669"/>
    <property type="project" value="UniProtKB-KW"/>
</dbReference>
<reference evidence="7 8" key="1">
    <citation type="submission" date="2014-05" db="EMBL/GenBank/DDBJ databases">
        <title>Draft genome sequence of a rare smut relative, Tilletiaria anomala UBC 951.</title>
        <authorList>
            <consortium name="DOE Joint Genome Institute"/>
            <person name="Toome M."/>
            <person name="Kuo A."/>
            <person name="Henrissat B."/>
            <person name="Lipzen A."/>
            <person name="Tritt A."/>
            <person name="Yoshinaga Y."/>
            <person name="Zane M."/>
            <person name="Barry K."/>
            <person name="Grigoriev I.V."/>
            <person name="Spatafora J.W."/>
            <person name="Aimea M.C."/>
        </authorList>
    </citation>
    <scope>NUCLEOTIDE SEQUENCE [LARGE SCALE GENOMIC DNA]</scope>
    <source>
        <strain evidence="7 8">UBC 951</strain>
    </source>
</reference>
<dbReference type="FunCoup" id="A0A066VF89">
    <property type="interactions" value="134"/>
</dbReference>
<evidence type="ECO:0008006" key="9">
    <source>
        <dbReference type="Google" id="ProtNLM"/>
    </source>
</evidence>
<dbReference type="PANTHER" id="PTHR45626">
    <property type="entry name" value="TRANSCRIPTION TERMINATION FACTOR 2-RELATED"/>
    <property type="match status" value="1"/>
</dbReference>
<dbReference type="RefSeq" id="XP_013240373.1">
    <property type="nucleotide sequence ID" value="XM_013384919.1"/>
</dbReference>
<evidence type="ECO:0000259" key="6">
    <source>
        <dbReference type="PROSITE" id="PS51194"/>
    </source>
</evidence>
<dbReference type="Gene3D" id="3.40.50.10810">
    <property type="entry name" value="Tandem AAA-ATPase domain"/>
    <property type="match status" value="2"/>
</dbReference>
<dbReference type="Proteomes" id="UP000027361">
    <property type="component" value="Unassembled WGS sequence"/>
</dbReference>
<proteinExistence type="predicted"/>
<feature type="compositionally biased region" description="Low complexity" evidence="4">
    <location>
        <begin position="68"/>
        <end position="83"/>
    </location>
</feature>
<keyword evidence="1" id="KW-0547">Nucleotide-binding</keyword>
<keyword evidence="3" id="KW-0067">ATP-binding</keyword>
<dbReference type="SMART" id="SM00490">
    <property type="entry name" value="HELICc"/>
    <property type="match status" value="1"/>
</dbReference>
<feature type="domain" description="Helicase C-terminal" evidence="6">
    <location>
        <begin position="794"/>
        <end position="949"/>
    </location>
</feature>
<dbReference type="OMA" id="QSCNHPD"/>
<feature type="compositionally biased region" description="Acidic residues" evidence="4">
    <location>
        <begin position="431"/>
        <end position="440"/>
    </location>
</feature>
<dbReference type="GO" id="GO:0016787">
    <property type="term" value="F:hydrolase activity"/>
    <property type="evidence" value="ECO:0007669"/>
    <property type="project" value="UniProtKB-KW"/>
</dbReference>
<dbReference type="SUPFAM" id="SSF52540">
    <property type="entry name" value="P-loop containing nucleoside triphosphate hydrolases"/>
    <property type="match status" value="2"/>
</dbReference>
<evidence type="ECO:0000256" key="1">
    <source>
        <dbReference type="ARBA" id="ARBA00022741"/>
    </source>
</evidence>
<dbReference type="STRING" id="1037660.A0A066VF89"/>
<dbReference type="GO" id="GO:0006281">
    <property type="term" value="P:DNA repair"/>
    <property type="evidence" value="ECO:0007669"/>
    <property type="project" value="TreeGrafter"/>
</dbReference>
<evidence type="ECO:0000256" key="2">
    <source>
        <dbReference type="ARBA" id="ARBA00022801"/>
    </source>
</evidence>
<dbReference type="PROSITE" id="PS51194">
    <property type="entry name" value="HELICASE_CTER"/>
    <property type="match status" value="1"/>
</dbReference>
<evidence type="ECO:0000256" key="3">
    <source>
        <dbReference type="ARBA" id="ARBA00022840"/>
    </source>
</evidence>
<feature type="compositionally biased region" description="Low complexity" evidence="4">
    <location>
        <begin position="701"/>
        <end position="712"/>
    </location>
</feature>
<feature type="region of interest" description="Disordered" evidence="4">
    <location>
        <begin position="17"/>
        <end position="133"/>
    </location>
</feature>
<comment type="caution">
    <text evidence="7">The sequence shown here is derived from an EMBL/GenBank/DDBJ whole genome shotgun (WGS) entry which is preliminary data.</text>
</comment>
<dbReference type="SMART" id="SM00487">
    <property type="entry name" value="DEXDc"/>
    <property type="match status" value="1"/>
</dbReference>
<feature type="compositionally biased region" description="Polar residues" evidence="4">
    <location>
        <begin position="159"/>
        <end position="171"/>
    </location>
</feature>
<dbReference type="Pfam" id="PF00176">
    <property type="entry name" value="SNF2-rel_dom"/>
    <property type="match status" value="1"/>
</dbReference>
<dbReference type="Pfam" id="PF00271">
    <property type="entry name" value="Helicase_C"/>
    <property type="match status" value="1"/>
</dbReference>
<evidence type="ECO:0000313" key="8">
    <source>
        <dbReference type="Proteomes" id="UP000027361"/>
    </source>
</evidence>
<gene>
    <name evidence="7" type="ORF">K437DRAFT_259799</name>
</gene>
<evidence type="ECO:0000313" key="7">
    <source>
        <dbReference type="EMBL" id="KDN37414.1"/>
    </source>
</evidence>
<dbReference type="OrthoDB" id="423559at2759"/>
<evidence type="ECO:0000256" key="4">
    <source>
        <dbReference type="SAM" id="MobiDB-lite"/>
    </source>
</evidence>
<dbReference type="GO" id="GO:0008094">
    <property type="term" value="F:ATP-dependent activity, acting on DNA"/>
    <property type="evidence" value="ECO:0007669"/>
    <property type="project" value="TreeGrafter"/>
</dbReference>
<feature type="region of interest" description="Disordered" evidence="4">
    <location>
        <begin position="159"/>
        <end position="224"/>
    </location>
</feature>
<dbReference type="PROSITE" id="PS51192">
    <property type="entry name" value="HELICASE_ATP_BIND_1"/>
    <property type="match status" value="1"/>
</dbReference>
<dbReference type="InterPro" id="IPR049730">
    <property type="entry name" value="SNF2/RAD54-like_C"/>
</dbReference>
<dbReference type="EMBL" id="JMSN01000139">
    <property type="protein sequence ID" value="KDN37414.1"/>
    <property type="molecule type" value="Genomic_DNA"/>
</dbReference>
<accession>A0A066VF89</accession>
<dbReference type="PANTHER" id="PTHR45626:SF14">
    <property type="entry name" value="ATP-DEPENDENT DNA HELICASE (EUROFUNG)"/>
    <property type="match status" value="1"/>
</dbReference>
<dbReference type="CDD" id="cd18793">
    <property type="entry name" value="SF2_C_SNF"/>
    <property type="match status" value="1"/>
</dbReference>
<dbReference type="CDD" id="cd18008">
    <property type="entry name" value="DEXDc_SHPRH-like"/>
    <property type="match status" value="1"/>
</dbReference>
<dbReference type="GeneID" id="25265377"/>
<feature type="domain" description="Helicase ATP-binding" evidence="5">
    <location>
        <begin position="273"/>
        <end position="566"/>
    </location>
</feature>
<feature type="region of interest" description="Disordered" evidence="4">
    <location>
        <begin position="415"/>
        <end position="496"/>
    </location>
</feature>
<keyword evidence="2" id="KW-0378">Hydrolase</keyword>
<dbReference type="InterPro" id="IPR001650">
    <property type="entry name" value="Helicase_C-like"/>
</dbReference>
<feature type="compositionally biased region" description="Low complexity" evidence="4">
    <location>
        <begin position="38"/>
        <end position="61"/>
    </location>
</feature>
<organism evidence="7 8">
    <name type="scientific">Tilletiaria anomala (strain ATCC 24038 / CBS 436.72 / UBC 951)</name>
    <dbReference type="NCBI Taxonomy" id="1037660"/>
    <lineage>
        <taxon>Eukaryota</taxon>
        <taxon>Fungi</taxon>
        <taxon>Dikarya</taxon>
        <taxon>Basidiomycota</taxon>
        <taxon>Ustilaginomycotina</taxon>
        <taxon>Exobasidiomycetes</taxon>
        <taxon>Georgefischeriales</taxon>
        <taxon>Tilletiariaceae</taxon>
        <taxon>Tilletiaria</taxon>
    </lineage>
</organism>
<dbReference type="AlphaFoldDB" id="A0A066VF89"/>
<keyword evidence="8" id="KW-1185">Reference proteome</keyword>
<dbReference type="InterPro" id="IPR027417">
    <property type="entry name" value="P-loop_NTPase"/>
</dbReference>
<dbReference type="InterPro" id="IPR014001">
    <property type="entry name" value="Helicase_ATP-bd"/>
</dbReference>
<sequence length="962" mass="105726">MPAIEVAQQGDLIGLARDASFAPPRHPAALQNVPGTAPSSYSASRPAASNSSSPHHGPSMSMGGGGSSSNHSQPQQQQRGPNGERYVHIPRRDKHTPAAVIKILDDHEPPRRPPPTMTAAEQNAPRQRPQPGTAVNTVRPVLSSAQHFLTNVKQQFKQPLSQPNVSQSNNPVQPPAPIYHPLHGYKPPADNVYSTTHPTNKVRPLDADPLGEGPKPSLYGGPMIKPEERDRQLQEMISNMVDLSDVDPARSRITGLTCELMPHQIQGVNWMVQREKGKEKGGILADDMGLGKTVQTLALIVSNRPSLETSTIRYIEEAAKSANSKKANSDISGAGNGPSRREIELKSQTTLIVAPLAVIRQWEQEIKTKSDAGLKVYVHHGTGRAKSAESLKGYDVVITTYTTAAAEWGNTLEGQQSVKSKRNGKGKGKDEEEPEWDSSSDSDSANDSGDGKDDSDSSVEVVKGPGRQTIALRVRSPSKPKGSKAKMGGTRRMPKKATCAPAPLFDMHWLRVVLDEAQNIKNHRAKCSLASYALSRKAHAKWCLSGTPIQNTSYELYSLIHFLGIPPFNEYRHFKEKIGEPLQSTNQNRINWGLKRLRIVLGAIMLRRTKDAEHEGKKILSLPPREVQIVETDFEDPAEREFYSALERKMQETLKEAQQEDGKINRMGALVMLLRLRQACSHPALTMKNIAVDALASTPGSSTSKSIAGSSSNQIQSKTTGSNASDTDEADDLVSALAGLTVGQNCDMCRVQLGPGSGPRCEDCQQAIKRSAASGRDWLSPGRTSTKINTMVRMLTDFHKDAPAEKAIVFSQFTSFLDLVEPFLKEEGLNYVRYDGSMRPDARETALHTIKNRDDCKIILISFKAGSTGLNLTCCSRVLLMDLWWNPQIEEQAFDRAHRLGQTRAVRIYKLSVKDSVEQRLLDIQKKKRELANSALTGERLQKGKKSQLSWVELLYLFGAEP</sequence>
<dbReference type="Gene3D" id="3.40.50.300">
    <property type="entry name" value="P-loop containing nucleotide triphosphate hydrolases"/>
    <property type="match status" value="1"/>
</dbReference>
<dbReference type="InterPro" id="IPR050628">
    <property type="entry name" value="SNF2_RAD54_helicase_TF"/>
</dbReference>
<dbReference type="GO" id="GO:0005634">
    <property type="term" value="C:nucleus"/>
    <property type="evidence" value="ECO:0007669"/>
    <property type="project" value="TreeGrafter"/>
</dbReference>
<feature type="compositionally biased region" description="Polar residues" evidence="4">
    <location>
        <begin position="713"/>
        <end position="725"/>
    </location>
</feature>
<name>A0A066VF89_TILAU</name>
<dbReference type="InterPro" id="IPR000330">
    <property type="entry name" value="SNF2_N"/>
</dbReference>
<evidence type="ECO:0000259" key="5">
    <source>
        <dbReference type="PROSITE" id="PS51192"/>
    </source>
</evidence>
<dbReference type="InParanoid" id="A0A066VF89"/>